<dbReference type="EMBL" id="BMLF01000003">
    <property type="protein sequence ID" value="GGM11830.1"/>
    <property type="molecule type" value="Genomic_DNA"/>
</dbReference>
<gene>
    <name evidence="1" type="ORF">GCM10011534_37440</name>
</gene>
<keyword evidence="2" id="KW-1185">Reference proteome</keyword>
<sequence>MAAQGCRFWATPAHLGVQYAAARQDRPEPYYLASHSGFDLSLFLLEIQSGIMCPYRRMRMLEFTDKEKQEVTDYFLGQSPEGTEVRFAQKVYAESVIGHTHSVWDIHASDSRWWVITNPTNLYSQEQFPNLDLAITFHMGLCLRIPRNNLKQVDVESVRPFTDVLNAIRECETALAQANDQGAFRAIGVRCRENLLGFVHAAQDAYDWPEQDLPQRSNFKSWVEMIFDTFLSGSDNRERRRLIKTTLKETWDYANWLTHSQSGKWMDAEVATNAVSHAISMAASICVRHLRGVPDQCPACDSHRLSPEEGLDPKNPEVIFERPVCSECGWAGDAVPVGERTEDEVAQFITREGETSDECGVMQTPLMEVLGKRPK</sequence>
<accession>A0A917T652</accession>
<dbReference type="AlphaFoldDB" id="A0A917T652"/>
<proteinExistence type="predicted"/>
<reference evidence="1" key="1">
    <citation type="journal article" date="2014" name="Int. J. Syst. Evol. Microbiol.">
        <title>Complete genome sequence of Corynebacterium casei LMG S-19264T (=DSM 44701T), isolated from a smear-ripened cheese.</title>
        <authorList>
            <consortium name="US DOE Joint Genome Institute (JGI-PGF)"/>
            <person name="Walter F."/>
            <person name="Albersmeier A."/>
            <person name="Kalinowski J."/>
            <person name="Ruckert C."/>
        </authorList>
    </citation>
    <scope>NUCLEOTIDE SEQUENCE</scope>
    <source>
        <strain evidence="1">CGMCC 1.6293</strain>
    </source>
</reference>
<comment type="caution">
    <text evidence="1">The sequence shown here is derived from an EMBL/GenBank/DDBJ whole genome shotgun (WGS) entry which is preliminary data.</text>
</comment>
<protein>
    <submittedName>
        <fullName evidence="1">Uncharacterized protein</fullName>
    </submittedName>
</protein>
<dbReference type="Proteomes" id="UP000649829">
    <property type="component" value="Unassembled WGS sequence"/>
</dbReference>
<evidence type="ECO:0000313" key="2">
    <source>
        <dbReference type="Proteomes" id="UP000649829"/>
    </source>
</evidence>
<organism evidence="1 2">
    <name type="scientific">Pseudooceanicola nanhaiensis</name>
    <dbReference type="NCBI Taxonomy" id="375761"/>
    <lineage>
        <taxon>Bacteria</taxon>
        <taxon>Pseudomonadati</taxon>
        <taxon>Pseudomonadota</taxon>
        <taxon>Alphaproteobacteria</taxon>
        <taxon>Rhodobacterales</taxon>
        <taxon>Paracoccaceae</taxon>
        <taxon>Pseudooceanicola</taxon>
    </lineage>
</organism>
<evidence type="ECO:0000313" key="1">
    <source>
        <dbReference type="EMBL" id="GGM11830.1"/>
    </source>
</evidence>
<reference evidence="1" key="2">
    <citation type="submission" date="2020-09" db="EMBL/GenBank/DDBJ databases">
        <authorList>
            <person name="Sun Q."/>
            <person name="Zhou Y."/>
        </authorList>
    </citation>
    <scope>NUCLEOTIDE SEQUENCE</scope>
    <source>
        <strain evidence="1">CGMCC 1.6293</strain>
    </source>
</reference>
<name>A0A917T652_9RHOB</name>